<proteinExistence type="predicted"/>
<sequence length="195" mass="21958">MSFEIVDKVYDEHENTWRLGFRAAAAPYEPVGFNADIPTVGWKEQVDGEGDDAFHSFWGPVTLRSRGHDSNRLLALLADYYGAPSPQDKNDSWLPKLFRREDTLLATGWIFPQAINCFAVGIQSNPALLANDAVHMKLFFDDGMENGHYAEVFLDIDLARGLGALNEKDEEYRAELIHWLSRPGKVNANPYGRGE</sequence>
<dbReference type="OrthoDB" id="7594196at2"/>
<organism evidence="1 2">
    <name type="scientific">Novosphingobium ginsenosidimutans</name>
    <dbReference type="NCBI Taxonomy" id="1176536"/>
    <lineage>
        <taxon>Bacteria</taxon>
        <taxon>Pseudomonadati</taxon>
        <taxon>Pseudomonadota</taxon>
        <taxon>Alphaproteobacteria</taxon>
        <taxon>Sphingomonadales</taxon>
        <taxon>Sphingomonadaceae</taxon>
        <taxon>Novosphingobium</taxon>
    </lineage>
</organism>
<name>A0A5B8S4H3_9SPHN</name>
<dbReference type="RefSeq" id="WP_147090070.1">
    <property type="nucleotide sequence ID" value="NZ_BAABJD010000001.1"/>
</dbReference>
<dbReference type="KEGG" id="ngf:FRF71_07755"/>
<gene>
    <name evidence="1" type="ORF">FRF71_07755</name>
</gene>
<dbReference type="Proteomes" id="UP000321172">
    <property type="component" value="Chromosome"/>
</dbReference>
<protein>
    <submittedName>
        <fullName evidence="1">Uncharacterized protein</fullName>
    </submittedName>
</protein>
<accession>A0A5B8S4H3</accession>
<evidence type="ECO:0000313" key="1">
    <source>
        <dbReference type="EMBL" id="QEA16038.1"/>
    </source>
</evidence>
<dbReference type="AlphaFoldDB" id="A0A5B8S4H3"/>
<reference evidence="1 2" key="1">
    <citation type="journal article" date="2013" name="J. Microbiol. Biotechnol.">
        <title>Novosphingobium ginsenosidimutans sp. nov., with the ability to convert ginsenoside.</title>
        <authorList>
            <person name="Kim J.K."/>
            <person name="He D."/>
            <person name="Liu Q.M."/>
            <person name="Park H.Y."/>
            <person name="Jung M.S."/>
            <person name="Yoon M.H."/>
            <person name="Kim S.C."/>
            <person name="Im W.T."/>
        </authorList>
    </citation>
    <scope>NUCLEOTIDE SEQUENCE [LARGE SCALE GENOMIC DNA]</scope>
    <source>
        <strain evidence="1 2">FW-6</strain>
    </source>
</reference>
<dbReference type="EMBL" id="CP042345">
    <property type="protein sequence ID" value="QEA16038.1"/>
    <property type="molecule type" value="Genomic_DNA"/>
</dbReference>
<evidence type="ECO:0000313" key="2">
    <source>
        <dbReference type="Proteomes" id="UP000321172"/>
    </source>
</evidence>
<keyword evidence="2" id="KW-1185">Reference proteome</keyword>